<keyword evidence="1" id="KW-0808">Transferase</keyword>
<evidence type="ECO:0000256" key="5">
    <source>
        <dbReference type="ARBA" id="ARBA00037982"/>
    </source>
</evidence>
<evidence type="ECO:0000256" key="6">
    <source>
        <dbReference type="SAM" id="MobiDB-lite"/>
    </source>
</evidence>
<evidence type="ECO:0000313" key="9">
    <source>
        <dbReference type="Proteomes" id="UP000728032"/>
    </source>
</evidence>
<dbReference type="InterPro" id="IPR000719">
    <property type="entry name" value="Prot_kinase_dom"/>
</dbReference>
<dbReference type="SMART" id="SM00220">
    <property type="entry name" value="S_TKc"/>
    <property type="match status" value="1"/>
</dbReference>
<evidence type="ECO:0000313" key="8">
    <source>
        <dbReference type="EMBL" id="CAD7645704.1"/>
    </source>
</evidence>
<evidence type="ECO:0000256" key="4">
    <source>
        <dbReference type="ARBA" id="ARBA00022840"/>
    </source>
</evidence>
<dbReference type="Proteomes" id="UP000728032">
    <property type="component" value="Unassembled WGS sequence"/>
</dbReference>
<sequence length="317" mass="36644">MNSIEFYISCHIFKEILECVQYLHELDPPVIHRDLKPDNILVTLNVRNGRYFKLGDFGLATVHDRNIHSMTNNKHTGDVGDTSYQAPEVVFCEKYDHRVDIYNLSKIGEGIFDLNINDKRTNNNNNEVLRKRVIKLQDLLQSMAYYNWDHPNKPGPHWIDRPECSQFANCLELLLLHKTVTPEVLDFRSTQPFSVYRFARHSGHEPFNLHCVITWCSRATTYYNRITDPRITAITVSTLSHKPSVQLLLVLVLESRLDSARLPNWWTPHPHPHPRRLPDIPSETQIRSQLGCRSTSGQESTPETSVDCRLTHASKGL</sequence>
<feature type="compositionally biased region" description="Polar residues" evidence="6">
    <location>
        <begin position="288"/>
        <end position="304"/>
    </location>
</feature>
<dbReference type="GO" id="GO:0005737">
    <property type="term" value="C:cytoplasm"/>
    <property type="evidence" value="ECO:0007669"/>
    <property type="project" value="TreeGrafter"/>
</dbReference>
<protein>
    <recommendedName>
        <fullName evidence="7">Protein kinase domain-containing protein</fullName>
    </recommendedName>
</protein>
<dbReference type="InterPro" id="IPR008271">
    <property type="entry name" value="Ser/Thr_kinase_AS"/>
</dbReference>
<dbReference type="PANTHER" id="PTHR11042">
    <property type="entry name" value="EUKARYOTIC TRANSLATION INITIATION FACTOR 2-ALPHA KINASE EIF2-ALPHA KINASE -RELATED"/>
    <property type="match status" value="1"/>
</dbReference>
<dbReference type="GO" id="GO:0005524">
    <property type="term" value="F:ATP binding"/>
    <property type="evidence" value="ECO:0007669"/>
    <property type="project" value="UniProtKB-KW"/>
</dbReference>
<dbReference type="EMBL" id="CAJPVJ010002125">
    <property type="protein sequence ID" value="CAG2165809.1"/>
    <property type="molecule type" value="Genomic_DNA"/>
</dbReference>
<evidence type="ECO:0000259" key="7">
    <source>
        <dbReference type="PROSITE" id="PS50011"/>
    </source>
</evidence>
<name>A0A7R9QHA4_9ACAR</name>
<comment type="similarity">
    <text evidence="5">Belongs to the protein kinase superfamily. Ser/Thr protein kinase family. GCN2 subfamily.</text>
</comment>
<reference evidence="8" key="1">
    <citation type="submission" date="2020-11" db="EMBL/GenBank/DDBJ databases">
        <authorList>
            <person name="Tran Van P."/>
        </authorList>
    </citation>
    <scope>NUCLEOTIDE SEQUENCE</scope>
</reference>
<dbReference type="InterPro" id="IPR050339">
    <property type="entry name" value="CC_SR_Kinase"/>
</dbReference>
<dbReference type="GO" id="GO:0005634">
    <property type="term" value="C:nucleus"/>
    <property type="evidence" value="ECO:0007669"/>
    <property type="project" value="TreeGrafter"/>
</dbReference>
<dbReference type="PROSITE" id="PS50011">
    <property type="entry name" value="PROTEIN_KINASE_DOM"/>
    <property type="match status" value="1"/>
</dbReference>
<organism evidence="8">
    <name type="scientific">Oppiella nova</name>
    <dbReference type="NCBI Taxonomy" id="334625"/>
    <lineage>
        <taxon>Eukaryota</taxon>
        <taxon>Metazoa</taxon>
        <taxon>Ecdysozoa</taxon>
        <taxon>Arthropoda</taxon>
        <taxon>Chelicerata</taxon>
        <taxon>Arachnida</taxon>
        <taxon>Acari</taxon>
        <taxon>Acariformes</taxon>
        <taxon>Sarcoptiformes</taxon>
        <taxon>Oribatida</taxon>
        <taxon>Brachypylina</taxon>
        <taxon>Oppioidea</taxon>
        <taxon>Oppiidae</taxon>
        <taxon>Oppiella</taxon>
    </lineage>
</organism>
<keyword evidence="4" id="KW-0067">ATP-binding</keyword>
<dbReference type="GO" id="GO:0004694">
    <property type="term" value="F:eukaryotic translation initiation factor 2alpha kinase activity"/>
    <property type="evidence" value="ECO:0007669"/>
    <property type="project" value="TreeGrafter"/>
</dbReference>
<dbReference type="SUPFAM" id="SSF56112">
    <property type="entry name" value="Protein kinase-like (PK-like)"/>
    <property type="match status" value="1"/>
</dbReference>
<feature type="domain" description="Protein kinase" evidence="7">
    <location>
        <begin position="1"/>
        <end position="194"/>
    </location>
</feature>
<dbReference type="EMBL" id="OC916950">
    <property type="protein sequence ID" value="CAD7645704.1"/>
    <property type="molecule type" value="Genomic_DNA"/>
</dbReference>
<evidence type="ECO:0000256" key="1">
    <source>
        <dbReference type="ARBA" id="ARBA00022679"/>
    </source>
</evidence>
<dbReference type="OrthoDB" id="6513976at2759"/>
<dbReference type="Gene3D" id="1.10.510.10">
    <property type="entry name" value="Transferase(Phosphotransferase) domain 1"/>
    <property type="match status" value="1"/>
</dbReference>
<evidence type="ECO:0000256" key="2">
    <source>
        <dbReference type="ARBA" id="ARBA00022741"/>
    </source>
</evidence>
<keyword evidence="9" id="KW-1185">Reference proteome</keyword>
<evidence type="ECO:0000256" key="3">
    <source>
        <dbReference type="ARBA" id="ARBA00022777"/>
    </source>
</evidence>
<dbReference type="PROSITE" id="PS00108">
    <property type="entry name" value="PROTEIN_KINASE_ST"/>
    <property type="match status" value="1"/>
</dbReference>
<keyword evidence="3" id="KW-0418">Kinase</keyword>
<dbReference type="Pfam" id="PF00069">
    <property type="entry name" value="Pkinase"/>
    <property type="match status" value="1"/>
</dbReference>
<gene>
    <name evidence="8" type="ORF">ONB1V03_LOCUS5347</name>
</gene>
<proteinExistence type="inferred from homology"/>
<dbReference type="InterPro" id="IPR011009">
    <property type="entry name" value="Kinase-like_dom_sf"/>
</dbReference>
<accession>A0A7R9QHA4</accession>
<dbReference type="PANTHER" id="PTHR11042:SF91">
    <property type="entry name" value="EUKARYOTIC TRANSLATION INITIATION FACTOR 2-ALPHA KINASE"/>
    <property type="match status" value="1"/>
</dbReference>
<dbReference type="AlphaFoldDB" id="A0A7R9QHA4"/>
<keyword evidence="2" id="KW-0547">Nucleotide-binding</keyword>
<feature type="region of interest" description="Disordered" evidence="6">
    <location>
        <begin position="288"/>
        <end position="317"/>
    </location>
</feature>